<sequence>MTLSTHYHSHKPNVPIIMEDVFGWVREGNAFQVRVWLDDTEHDLNLGDDHGFSLLHWASKEGHVNIVEMLVSRGARVNATNMGDDTALHLAAAHGHREIIQKLLAKKSDVNAVNEHGNSPLHYACFWGYEQIAEDLIHAGALLSICNKYGESPVDVCRPQVQKNLNEIAANSGQDLNKKIAFRDQTWKGTKTRSRDATLSRYTGVDISQLNLTTKIAESHSGELWKGKWQGNDIVARILMLRQVTPRISRDFQEEYPTLRIFSHPNVCPVLACCNQPPNLVVVSQFMPFGSLYNILHEQSGVLGIKVKIMLPHDPKGQMGPKKPLPDHIQIAEPKDDTVPSQPYSEHKGEKKPDMGGVAPPASVPVHIPQAAY</sequence>
<feature type="repeat" description="ANK" evidence="6">
    <location>
        <begin position="116"/>
        <end position="148"/>
    </location>
</feature>
<dbReference type="GO" id="GO:1990904">
    <property type="term" value="C:ribonucleoprotein complex"/>
    <property type="evidence" value="ECO:0007669"/>
    <property type="project" value="UniProtKB-KW"/>
</dbReference>
<comment type="similarity">
    <text evidence="1">Belongs to the universal ribosomal protein uS3 family.</text>
</comment>
<dbReference type="Proteomes" id="UP000887566">
    <property type="component" value="Unplaced"/>
</dbReference>
<feature type="region of interest" description="Disordered" evidence="7">
    <location>
        <begin position="314"/>
        <end position="373"/>
    </location>
</feature>
<dbReference type="InterPro" id="IPR036419">
    <property type="entry name" value="Ribosomal_S3_C_sf"/>
</dbReference>
<dbReference type="GO" id="GO:0070531">
    <property type="term" value="C:BRCA1-A complex"/>
    <property type="evidence" value="ECO:0007669"/>
    <property type="project" value="TreeGrafter"/>
</dbReference>
<accession>A0A914VHF1</accession>
<evidence type="ECO:0000313" key="9">
    <source>
        <dbReference type="Proteomes" id="UP000887566"/>
    </source>
</evidence>
<dbReference type="PROSITE" id="PS50297">
    <property type="entry name" value="ANK_REP_REGION"/>
    <property type="match status" value="3"/>
</dbReference>
<proteinExistence type="inferred from homology"/>
<evidence type="ECO:0000256" key="6">
    <source>
        <dbReference type="PROSITE-ProRule" id="PRU00023"/>
    </source>
</evidence>
<protein>
    <submittedName>
        <fullName evidence="10">Serine-threonine/tyrosine-protein kinase catalytic domain-containing protein</fullName>
    </submittedName>
</protein>
<dbReference type="Gene3D" id="3.30.1140.32">
    <property type="entry name" value="Ribosomal protein S3, C-terminal domain"/>
    <property type="match status" value="1"/>
</dbReference>
<dbReference type="Pfam" id="PF07714">
    <property type="entry name" value="PK_Tyr_Ser-Thr"/>
    <property type="match status" value="1"/>
</dbReference>
<dbReference type="GO" id="GO:0004842">
    <property type="term" value="F:ubiquitin-protein transferase activity"/>
    <property type="evidence" value="ECO:0007669"/>
    <property type="project" value="TreeGrafter"/>
</dbReference>
<dbReference type="FunFam" id="3.30.200.20:FF:000245">
    <property type="entry name" value="Integrin-linked protein kinase"/>
    <property type="match status" value="1"/>
</dbReference>
<evidence type="ECO:0000313" key="10">
    <source>
        <dbReference type="WBParaSite" id="PSAMB.scaffold1962size26411.g15835.t1"/>
    </source>
</evidence>
<name>A0A914VHF1_9BILA</name>
<dbReference type="GO" id="GO:0005840">
    <property type="term" value="C:ribosome"/>
    <property type="evidence" value="ECO:0007669"/>
    <property type="project" value="UniProtKB-KW"/>
</dbReference>
<keyword evidence="3" id="KW-0689">Ribosomal protein</keyword>
<evidence type="ECO:0000256" key="7">
    <source>
        <dbReference type="SAM" id="MobiDB-lite"/>
    </source>
</evidence>
<feature type="repeat" description="ANK" evidence="6">
    <location>
        <begin position="83"/>
        <end position="115"/>
    </location>
</feature>
<feature type="compositionally biased region" description="Basic and acidic residues" evidence="7">
    <location>
        <begin position="345"/>
        <end position="354"/>
    </location>
</feature>
<dbReference type="AlphaFoldDB" id="A0A914VHF1"/>
<dbReference type="InterPro" id="IPR002110">
    <property type="entry name" value="Ankyrin_rpt"/>
</dbReference>
<dbReference type="Pfam" id="PF12796">
    <property type="entry name" value="Ank_2"/>
    <property type="match status" value="1"/>
</dbReference>
<dbReference type="PANTHER" id="PTHR24171">
    <property type="entry name" value="ANKYRIN REPEAT DOMAIN-CONTAINING PROTEIN 39-RELATED"/>
    <property type="match status" value="1"/>
</dbReference>
<dbReference type="InterPro" id="IPR001245">
    <property type="entry name" value="Ser-Thr/Tyr_kinase_cat_dom"/>
</dbReference>
<dbReference type="Gene3D" id="3.30.200.20">
    <property type="entry name" value="Phosphorylase Kinase, domain 1"/>
    <property type="match status" value="1"/>
</dbReference>
<reference evidence="10" key="1">
    <citation type="submission" date="2022-11" db="UniProtKB">
        <authorList>
            <consortium name="WormBaseParasite"/>
        </authorList>
    </citation>
    <scope>IDENTIFICATION</scope>
</reference>
<dbReference type="GO" id="GO:0031436">
    <property type="term" value="C:BRCA1-BARD1 complex"/>
    <property type="evidence" value="ECO:0007669"/>
    <property type="project" value="TreeGrafter"/>
</dbReference>
<dbReference type="GO" id="GO:0004672">
    <property type="term" value="F:protein kinase activity"/>
    <property type="evidence" value="ECO:0007669"/>
    <property type="project" value="InterPro"/>
</dbReference>
<keyword evidence="9" id="KW-1185">Reference proteome</keyword>
<feature type="repeat" description="ANK" evidence="6">
    <location>
        <begin position="50"/>
        <end position="82"/>
    </location>
</feature>
<dbReference type="InterPro" id="IPR011009">
    <property type="entry name" value="Kinase-like_dom_sf"/>
</dbReference>
<keyword evidence="4 6" id="KW-0040">ANK repeat</keyword>
<dbReference type="SMART" id="SM00248">
    <property type="entry name" value="ANK"/>
    <property type="match status" value="3"/>
</dbReference>
<dbReference type="InterPro" id="IPR036770">
    <property type="entry name" value="Ankyrin_rpt-contain_sf"/>
</dbReference>
<evidence type="ECO:0000256" key="5">
    <source>
        <dbReference type="ARBA" id="ARBA00023274"/>
    </source>
</evidence>
<keyword evidence="2" id="KW-0677">Repeat</keyword>
<dbReference type="PANTHER" id="PTHR24171:SF8">
    <property type="entry name" value="BRCA1-ASSOCIATED RING DOMAIN PROTEIN 1"/>
    <property type="match status" value="1"/>
</dbReference>
<evidence type="ECO:0000256" key="3">
    <source>
        <dbReference type="ARBA" id="ARBA00022980"/>
    </source>
</evidence>
<dbReference type="FunFam" id="1.25.40.20:FF:000050">
    <property type="entry name" value="integrin-linked protein kinase"/>
    <property type="match status" value="1"/>
</dbReference>
<keyword evidence="5" id="KW-0687">Ribonucleoprotein</keyword>
<dbReference type="PROSITE" id="PS50088">
    <property type="entry name" value="ANK_REPEAT"/>
    <property type="match status" value="3"/>
</dbReference>
<feature type="domain" description="Serine-threonine/tyrosine-protein kinase catalytic" evidence="8">
    <location>
        <begin position="211"/>
        <end position="307"/>
    </location>
</feature>
<evidence type="ECO:0000256" key="4">
    <source>
        <dbReference type="ARBA" id="ARBA00023043"/>
    </source>
</evidence>
<dbReference type="WBParaSite" id="PSAMB.scaffold1962size26411.g15835.t1">
    <property type="protein sequence ID" value="PSAMB.scaffold1962size26411.g15835.t1"/>
    <property type="gene ID" value="PSAMB.scaffold1962size26411.g15835"/>
</dbReference>
<dbReference type="SUPFAM" id="SSF48403">
    <property type="entry name" value="Ankyrin repeat"/>
    <property type="match status" value="1"/>
</dbReference>
<dbReference type="Gene3D" id="1.25.40.20">
    <property type="entry name" value="Ankyrin repeat-containing domain"/>
    <property type="match status" value="1"/>
</dbReference>
<dbReference type="Pfam" id="PF00023">
    <property type="entry name" value="Ank"/>
    <property type="match status" value="1"/>
</dbReference>
<dbReference type="GO" id="GO:0085020">
    <property type="term" value="P:protein K6-linked ubiquitination"/>
    <property type="evidence" value="ECO:0007669"/>
    <property type="project" value="TreeGrafter"/>
</dbReference>
<organism evidence="9 10">
    <name type="scientific">Plectus sambesii</name>
    <dbReference type="NCBI Taxonomy" id="2011161"/>
    <lineage>
        <taxon>Eukaryota</taxon>
        <taxon>Metazoa</taxon>
        <taxon>Ecdysozoa</taxon>
        <taxon>Nematoda</taxon>
        <taxon>Chromadorea</taxon>
        <taxon>Plectida</taxon>
        <taxon>Plectina</taxon>
        <taxon>Plectoidea</taxon>
        <taxon>Plectidae</taxon>
        <taxon>Plectus</taxon>
    </lineage>
</organism>
<evidence type="ECO:0000256" key="2">
    <source>
        <dbReference type="ARBA" id="ARBA00022737"/>
    </source>
</evidence>
<evidence type="ECO:0000256" key="1">
    <source>
        <dbReference type="ARBA" id="ARBA00010761"/>
    </source>
</evidence>
<evidence type="ECO:0000259" key="8">
    <source>
        <dbReference type="Pfam" id="PF07714"/>
    </source>
</evidence>
<dbReference type="SUPFAM" id="SSF56112">
    <property type="entry name" value="Protein kinase-like (PK-like)"/>
    <property type="match status" value="1"/>
</dbReference>